<dbReference type="NCBIfam" id="TIGR02352">
    <property type="entry name" value="thiamin_ThiO"/>
    <property type="match status" value="1"/>
</dbReference>
<evidence type="ECO:0000256" key="3">
    <source>
        <dbReference type="ARBA" id="ARBA00006730"/>
    </source>
</evidence>
<dbReference type="GO" id="GO:0009228">
    <property type="term" value="P:thiamine biosynthetic process"/>
    <property type="evidence" value="ECO:0007669"/>
    <property type="project" value="UniProtKB-KW"/>
</dbReference>
<evidence type="ECO:0000256" key="9">
    <source>
        <dbReference type="ARBA" id="ARBA00039751"/>
    </source>
</evidence>
<dbReference type="PANTHER" id="PTHR11530:SF11">
    <property type="entry name" value="D-ASPARTATE OXIDASE"/>
    <property type="match status" value="1"/>
</dbReference>
<dbReference type="GO" id="GO:0009229">
    <property type="term" value="P:thiamine diphosphate biosynthetic process"/>
    <property type="evidence" value="ECO:0007669"/>
    <property type="project" value="UniProtKB-UniPathway"/>
</dbReference>
<dbReference type="SUPFAM" id="SSF54373">
    <property type="entry name" value="FAD-linked reductases, C-terminal domain"/>
    <property type="match status" value="1"/>
</dbReference>
<protein>
    <recommendedName>
        <fullName evidence="9">D-amino-acid oxidase</fullName>
        <ecNumber evidence="8">1.4.3.3</ecNumber>
    </recommendedName>
</protein>
<comment type="similarity">
    <text evidence="3">Belongs to the DAMOX/DASOX family.</text>
</comment>
<evidence type="ECO:0000256" key="8">
    <source>
        <dbReference type="ARBA" id="ARBA00039101"/>
    </source>
</evidence>
<evidence type="ECO:0000256" key="6">
    <source>
        <dbReference type="ARBA" id="ARBA00022977"/>
    </source>
</evidence>
<keyword evidence="4" id="KW-0285">Flavoprotein</keyword>
<evidence type="ECO:0000256" key="7">
    <source>
        <dbReference type="ARBA" id="ARBA00023002"/>
    </source>
</evidence>
<sequence>MKIGIAGAGIVGRLSALLLQQRGHQVTLFDRDGIDNGSACSYTAAGMLTPVSESDVYEPLVYALGQRSLRRWPELVQQINGEVFYHTGGSLVVAHRQDQADYHRFLQAVESNAQPTAEQMTMLDQAQLAELEPELAARFHRAAYMPGEAWLCPCCVMPTLGDQLVAAKVPFHTYSEIAAVTGNEVGGEIVVAGRSGERRHAFDCVIDSRGLGAREALPALRGVRGEIIWVRAPGVKIDRLVRLMHPRYRIYIVPRRDDLYLIGATQIESEDRSEISVRSSLELLSAAYSVHPGFAEARVIKTDVNLRPALPDNQPKIFSAGKVLRVNGLFRHGYMMAPAICDELVARIEQGEGYQSDFAELFTQDKPYAGA</sequence>
<keyword evidence="6" id="KW-0784">Thiamine biosynthesis</keyword>
<comment type="cofactor">
    <cofactor evidence="1">
        <name>FAD</name>
        <dbReference type="ChEBI" id="CHEBI:57692"/>
    </cofactor>
</comment>
<keyword evidence="13" id="KW-1185">Reference proteome</keyword>
<reference evidence="12 13" key="1">
    <citation type="submission" date="2018-11" db="EMBL/GenBank/DDBJ databases">
        <title>Genomic Encyclopedia of Type Strains, Phase IV (KMG-IV): sequencing the most valuable type-strain genomes for metagenomic binning, comparative biology and taxonomic classification.</title>
        <authorList>
            <person name="Goeker M."/>
        </authorList>
    </citation>
    <scope>NUCLEOTIDE SEQUENCE [LARGE SCALE GENOMIC DNA]</scope>
    <source>
        <strain evidence="12 13">DSM 100316</strain>
    </source>
</reference>
<dbReference type="GO" id="GO:0046416">
    <property type="term" value="P:D-amino acid metabolic process"/>
    <property type="evidence" value="ECO:0007669"/>
    <property type="project" value="InterPro"/>
</dbReference>
<dbReference type="OrthoDB" id="9790035at2"/>
<evidence type="ECO:0000256" key="4">
    <source>
        <dbReference type="ARBA" id="ARBA00022630"/>
    </source>
</evidence>
<dbReference type="SUPFAM" id="SSF51905">
    <property type="entry name" value="FAD/NAD(P)-binding domain"/>
    <property type="match status" value="1"/>
</dbReference>
<dbReference type="Gene3D" id="3.50.50.60">
    <property type="entry name" value="FAD/NAD(P)-binding domain"/>
    <property type="match status" value="1"/>
</dbReference>
<dbReference type="EMBL" id="RKHR01000004">
    <property type="protein sequence ID" value="ROS01619.1"/>
    <property type="molecule type" value="Genomic_DNA"/>
</dbReference>
<proteinExistence type="inferred from homology"/>
<dbReference type="Proteomes" id="UP000275394">
    <property type="component" value="Unassembled WGS sequence"/>
</dbReference>
<dbReference type="GO" id="GO:0003884">
    <property type="term" value="F:D-amino-acid oxidase activity"/>
    <property type="evidence" value="ECO:0007669"/>
    <property type="project" value="UniProtKB-EC"/>
</dbReference>
<dbReference type="AlphaFoldDB" id="A0A3N2DPR2"/>
<comment type="catalytic activity">
    <reaction evidence="10">
        <text>a D-alpha-amino acid + O2 + H2O = a 2-oxocarboxylate + H2O2 + NH4(+)</text>
        <dbReference type="Rhea" id="RHEA:21816"/>
        <dbReference type="ChEBI" id="CHEBI:15377"/>
        <dbReference type="ChEBI" id="CHEBI:15379"/>
        <dbReference type="ChEBI" id="CHEBI:16240"/>
        <dbReference type="ChEBI" id="CHEBI:28938"/>
        <dbReference type="ChEBI" id="CHEBI:35179"/>
        <dbReference type="ChEBI" id="CHEBI:59871"/>
        <dbReference type="EC" id="1.4.3.3"/>
    </reaction>
    <physiologicalReaction direction="left-to-right" evidence="10">
        <dbReference type="Rhea" id="RHEA:21817"/>
    </physiologicalReaction>
</comment>
<dbReference type="UniPathway" id="UPA00060"/>
<accession>A0A3N2DPR2</accession>
<keyword evidence="5" id="KW-0274">FAD</keyword>
<evidence type="ECO:0000313" key="12">
    <source>
        <dbReference type="EMBL" id="ROS01619.1"/>
    </source>
</evidence>
<dbReference type="EC" id="1.4.3.3" evidence="8"/>
<evidence type="ECO:0000256" key="10">
    <source>
        <dbReference type="ARBA" id="ARBA00049547"/>
    </source>
</evidence>
<organism evidence="12 13">
    <name type="scientific">Sinobacterium caligoides</name>
    <dbReference type="NCBI Taxonomy" id="933926"/>
    <lineage>
        <taxon>Bacteria</taxon>
        <taxon>Pseudomonadati</taxon>
        <taxon>Pseudomonadota</taxon>
        <taxon>Gammaproteobacteria</taxon>
        <taxon>Cellvibrionales</taxon>
        <taxon>Spongiibacteraceae</taxon>
        <taxon>Sinobacterium</taxon>
    </lineage>
</organism>
<dbReference type="GO" id="GO:0071949">
    <property type="term" value="F:FAD binding"/>
    <property type="evidence" value="ECO:0007669"/>
    <property type="project" value="InterPro"/>
</dbReference>
<dbReference type="Gene3D" id="3.30.9.10">
    <property type="entry name" value="D-Amino Acid Oxidase, subunit A, domain 2"/>
    <property type="match status" value="1"/>
</dbReference>
<dbReference type="InterPro" id="IPR023209">
    <property type="entry name" value="DAO"/>
</dbReference>
<evidence type="ECO:0000259" key="11">
    <source>
        <dbReference type="Pfam" id="PF01266"/>
    </source>
</evidence>
<dbReference type="InterPro" id="IPR012727">
    <property type="entry name" value="Gly_oxidase_ThiO"/>
</dbReference>
<gene>
    <name evidence="12" type="ORF">EDC56_2063</name>
</gene>
<evidence type="ECO:0000256" key="1">
    <source>
        <dbReference type="ARBA" id="ARBA00001974"/>
    </source>
</evidence>
<dbReference type="InterPro" id="IPR036188">
    <property type="entry name" value="FAD/NAD-bd_sf"/>
</dbReference>
<comment type="pathway">
    <text evidence="2">Cofactor biosynthesis; thiamine diphosphate biosynthesis.</text>
</comment>
<evidence type="ECO:0000256" key="5">
    <source>
        <dbReference type="ARBA" id="ARBA00022827"/>
    </source>
</evidence>
<dbReference type="RefSeq" id="WP_123712390.1">
    <property type="nucleotide sequence ID" value="NZ_RKHR01000004.1"/>
</dbReference>
<evidence type="ECO:0000256" key="2">
    <source>
        <dbReference type="ARBA" id="ARBA00004948"/>
    </source>
</evidence>
<name>A0A3N2DPR2_9GAMM</name>
<feature type="domain" description="FAD dependent oxidoreductase" evidence="11">
    <location>
        <begin position="3"/>
        <end position="346"/>
    </location>
</feature>
<dbReference type="InterPro" id="IPR006076">
    <property type="entry name" value="FAD-dep_OxRdtase"/>
</dbReference>
<comment type="caution">
    <text evidence="12">The sequence shown here is derived from an EMBL/GenBank/DDBJ whole genome shotgun (WGS) entry which is preliminary data.</text>
</comment>
<dbReference type="PANTHER" id="PTHR11530">
    <property type="entry name" value="D-AMINO ACID OXIDASE"/>
    <property type="match status" value="1"/>
</dbReference>
<dbReference type="Pfam" id="PF01266">
    <property type="entry name" value="DAO"/>
    <property type="match status" value="1"/>
</dbReference>
<keyword evidence="7" id="KW-0560">Oxidoreductase</keyword>
<evidence type="ECO:0000313" key="13">
    <source>
        <dbReference type="Proteomes" id="UP000275394"/>
    </source>
</evidence>